<sequence length="290" mass="31972">MTRFPIPFYLNQKYVFDILAMIEDGFTKIQTLKTITSSNNEFSQKAQGEVGLNNVFSFLGIKMSAEAGKQQKLGNETSAETQKVHTPNSLFGKMQALLDNQGIICKESIMNSSTGDFVLFKATLRKNPVVSTLENYLALFKLASNFTEESAHSKQQKSNNQKNDKLLKQFKLLVNELKVEGSLDLAGESVGSEIFQAVLTIDRDYLNDPSLSDIADGEFFILGKTIKIINSADDGINLLRKTSLSNVSQSMLDSIFSGFQNLAQHGLNDANIVTIIKGPVIQIVPIAIYA</sequence>
<dbReference type="InterPro" id="IPR045633">
    <property type="entry name" value="DUF6414"/>
</dbReference>
<dbReference type="Pfam" id="PF19952">
    <property type="entry name" value="DUF6414"/>
    <property type="match status" value="1"/>
</dbReference>
<gene>
    <name evidence="1" type="ORF">MUN82_06815</name>
</gene>
<reference evidence="1 2" key="1">
    <citation type="submission" date="2022-04" db="EMBL/GenBank/DDBJ databases">
        <title>Hymenobacter sp. isolated from the air.</title>
        <authorList>
            <person name="Won M."/>
            <person name="Lee C.-M."/>
            <person name="Woen H.-Y."/>
            <person name="Kwon S.-W."/>
        </authorList>
    </citation>
    <scope>NUCLEOTIDE SEQUENCE [LARGE SCALE GENOMIC DNA]</scope>
    <source>
        <strain evidence="2">5413 J-13</strain>
    </source>
</reference>
<dbReference type="RefSeq" id="WP_245096084.1">
    <property type="nucleotide sequence ID" value="NZ_CP095053.1"/>
</dbReference>
<organism evidence="1 2">
    <name type="scientific">Hymenobacter aerilatus</name>
    <dbReference type="NCBI Taxonomy" id="2932251"/>
    <lineage>
        <taxon>Bacteria</taxon>
        <taxon>Pseudomonadati</taxon>
        <taxon>Bacteroidota</taxon>
        <taxon>Cytophagia</taxon>
        <taxon>Cytophagales</taxon>
        <taxon>Hymenobacteraceae</taxon>
        <taxon>Hymenobacter</taxon>
    </lineage>
</organism>
<dbReference type="EMBL" id="CP095053">
    <property type="protein sequence ID" value="UOR06808.1"/>
    <property type="molecule type" value="Genomic_DNA"/>
</dbReference>
<dbReference type="AlphaFoldDB" id="A0A8T9SXJ5"/>
<evidence type="ECO:0000313" key="1">
    <source>
        <dbReference type="EMBL" id="UOR06808.1"/>
    </source>
</evidence>
<evidence type="ECO:0000313" key="2">
    <source>
        <dbReference type="Proteomes" id="UP000829925"/>
    </source>
</evidence>
<name>A0A8T9SXJ5_9BACT</name>
<protein>
    <submittedName>
        <fullName evidence="1">Uncharacterized protein</fullName>
    </submittedName>
</protein>
<dbReference type="Proteomes" id="UP000829925">
    <property type="component" value="Chromosome"/>
</dbReference>
<proteinExistence type="predicted"/>
<dbReference type="KEGG" id="haei:MUN82_06815"/>
<accession>A0A8T9SXJ5</accession>
<keyword evidence="2" id="KW-1185">Reference proteome</keyword>